<feature type="domain" description="SusE outer membrane protein" evidence="2">
    <location>
        <begin position="152"/>
        <end position="248"/>
    </location>
</feature>
<gene>
    <name evidence="3" type="ORF">H4075_01435</name>
</gene>
<feature type="domain" description="SusE outer membrane protein" evidence="2">
    <location>
        <begin position="30"/>
        <end position="128"/>
    </location>
</feature>
<evidence type="ECO:0000256" key="1">
    <source>
        <dbReference type="SAM" id="SignalP"/>
    </source>
</evidence>
<dbReference type="Proteomes" id="UP000515344">
    <property type="component" value="Chromosome"/>
</dbReference>
<feature type="signal peptide" evidence="1">
    <location>
        <begin position="1"/>
        <end position="20"/>
    </location>
</feature>
<dbReference type="Pfam" id="PF14292">
    <property type="entry name" value="SusE"/>
    <property type="match status" value="2"/>
</dbReference>
<evidence type="ECO:0000313" key="3">
    <source>
        <dbReference type="EMBL" id="QNA44891.1"/>
    </source>
</evidence>
<dbReference type="RefSeq" id="WP_182803469.1">
    <property type="nucleotide sequence ID" value="NZ_CP060007.1"/>
</dbReference>
<dbReference type="Gene3D" id="2.60.40.3620">
    <property type="match status" value="2"/>
</dbReference>
<evidence type="ECO:0000259" key="2">
    <source>
        <dbReference type="Pfam" id="PF14292"/>
    </source>
</evidence>
<keyword evidence="4" id="KW-1185">Reference proteome</keyword>
<organism evidence="3 4">
    <name type="scientific">Lacibacter sediminis</name>
    <dbReference type="NCBI Taxonomy" id="2760713"/>
    <lineage>
        <taxon>Bacteria</taxon>
        <taxon>Pseudomonadati</taxon>
        <taxon>Bacteroidota</taxon>
        <taxon>Chitinophagia</taxon>
        <taxon>Chitinophagales</taxon>
        <taxon>Chitinophagaceae</taxon>
        <taxon>Lacibacter</taxon>
    </lineage>
</organism>
<dbReference type="KEGG" id="lacs:H4075_01435"/>
<dbReference type="PROSITE" id="PS51257">
    <property type="entry name" value="PROKAR_LIPOPROTEIN"/>
    <property type="match status" value="1"/>
</dbReference>
<proteinExistence type="predicted"/>
<keyword evidence="1" id="KW-0732">Signal</keyword>
<reference evidence="4" key="1">
    <citation type="submission" date="2020-08" db="EMBL/GenBank/DDBJ databases">
        <title>Lacibacter sp. S13-6-6 genome sequencing.</title>
        <authorList>
            <person name="Jin L."/>
        </authorList>
    </citation>
    <scope>NUCLEOTIDE SEQUENCE [LARGE SCALE GENOMIC DNA]</scope>
    <source>
        <strain evidence="4">S13-6-6</strain>
    </source>
</reference>
<evidence type="ECO:0000313" key="4">
    <source>
        <dbReference type="Proteomes" id="UP000515344"/>
    </source>
</evidence>
<dbReference type="EMBL" id="CP060007">
    <property type="protein sequence ID" value="QNA44891.1"/>
    <property type="molecule type" value="Genomic_DNA"/>
</dbReference>
<dbReference type="AlphaFoldDB" id="A0A7G5XHD8"/>
<name>A0A7G5XHD8_9BACT</name>
<accession>A0A7G5XHD8</accession>
<feature type="chain" id="PRO_5028846166" evidence="1">
    <location>
        <begin position="21"/>
        <end position="589"/>
    </location>
</feature>
<sequence>MKSINKLFILTMLLAVGFAACEKAPGLENYKNGTAVSLTSSAASIAPTAADSNKVILTLNWTSPAYATDSTTYKYILELDSSTKNFTKPNTVIQTGARTKSFTGKEINNMLLNYGFALGVPVDLDFRITSSYSNNNELYKSNIVKIRVTPYNDPSVLTTEKTAVSGTLNTSNDPSNKFTWTNAFTGYNGIVTYTLQYDSATKNFASLKEIAVGASTYLKQLKVGEMNDAALNEGVAGDATGKIEFRVKAVTAQGAVSYSNVVSVNITTYIPLLRFYLPGSYQVGSGYGSENWTPATAPELVRDLRPEALNKLYYIYIWLPANTEFKVTQGRSWDVNYGGTGGNLVQGALDNLKVTNAGYYRISIDRTSLKYDIREGRMGFVGGATGAGWTPPNVFPNYAMGLASTNLFVGVTNLTVDAWKMIDYNDWNSGDINVTNARSYGSAGGSGSTMEVNGGNFPAVATAGRYRAMWDGRNPDNIKYELSPATEMRVVGNGIQGVPDWNPGASPQMTYMGAGKWQITVTLVAGKDIKFLAGNDWGAFDYEDNSGGSIATGVARKIKWEGGDNFKTPAATGSYTIILDEHAQTVTIQ</sequence>
<protein>
    <submittedName>
        <fullName evidence="3">SusE domain-containing protein</fullName>
    </submittedName>
</protein>
<dbReference type="InterPro" id="IPR025970">
    <property type="entry name" value="SusE"/>
</dbReference>